<protein>
    <submittedName>
        <fullName evidence="1">Uncharacterized protein</fullName>
    </submittedName>
</protein>
<gene>
    <name evidence="1" type="ORF">DILT_LOCUS8760</name>
</gene>
<dbReference type="EMBL" id="UYRU01055122">
    <property type="protein sequence ID" value="VDN12929.1"/>
    <property type="molecule type" value="Genomic_DNA"/>
</dbReference>
<name>A0A3P7NVR0_DIBLA</name>
<evidence type="ECO:0000313" key="2">
    <source>
        <dbReference type="Proteomes" id="UP000281553"/>
    </source>
</evidence>
<dbReference type="Proteomes" id="UP000281553">
    <property type="component" value="Unassembled WGS sequence"/>
</dbReference>
<dbReference type="AlphaFoldDB" id="A0A3P7NVR0"/>
<keyword evidence="2" id="KW-1185">Reference proteome</keyword>
<organism evidence="1 2">
    <name type="scientific">Dibothriocephalus latus</name>
    <name type="common">Fish tapeworm</name>
    <name type="synonym">Diphyllobothrium latum</name>
    <dbReference type="NCBI Taxonomy" id="60516"/>
    <lineage>
        <taxon>Eukaryota</taxon>
        <taxon>Metazoa</taxon>
        <taxon>Spiralia</taxon>
        <taxon>Lophotrochozoa</taxon>
        <taxon>Platyhelminthes</taxon>
        <taxon>Cestoda</taxon>
        <taxon>Eucestoda</taxon>
        <taxon>Diphyllobothriidea</taxon>
        <taxon>Diphyllobothriidae</taxon>
        <taxon>Dibothriocephalus</taxon>
    </lineage>
</organism>
<reference evidence="1 2" key="1">
    <citation type="submission" date="2018-11" db="EMBL/GenBank/DDBJ databases">
        <authorList>
            <consortium name="Pathogen Informatics"/>
        </authorList>
    </citation>
    <scope>NUCLEOTIDE SEQUENCE [LARGE SCALE GENOMIC DNA]</scope>
</reference>
<proteinExistence type="predicted"/>
<feature type="non-terminal residue" evidence="1">
    <location>
        <position position="344"/>
    </location>
</feature>
<evidence type="ECO:0000313" key="1">
    <source>
        <dbReference type="EMBL" id="VDN12929.1"/>
    </source>
</evidence>
<sequence>MRDHATAFRWLTNLLHEPAKPAGRTSTASSQAFPSKPVDQIEVVNSILLFLRAIFAAEEFFGSPLPSELCEDVQNEIFNLLLSPSLSSVDLSRGILLNLQSLVSPVTATTGGAEGSSASPTRLTVLLRLAAVDLVNMLTLVSREAFFSPPKTQWLQRRRRLFYALASSVLDSPDTSLDLLAPTLYFLSQQLLLPENATIAFDRQKLDCLFERLCEVSKASRTTPAASEGLCESLFQLHAAGLLSLSSEQLNRAQAAGLYDLCEKVYESQGNPVAVLTCRISILQRSLQQPPLLATCDALRCLVLLMQCLGPSMRRILFALDAVFMSDSKSFIERFVSHRREADS</sequence>
<accession>A0A3P7NVR0</accession>